<gene>
    <name evidence="3" type="ORF">RGQ29_017852</name>
</gene>
<sequence>MKASYKNKSIVKELGNLTNLTKLRITELKKEDGKEFCASIEMMEHLSSLDVNLASNEEYLDLGYVMKLPKQLKNLYLGGRLEEIPAWICKLNSLLKLILKGSKLQTNPLEAFQVFPSLEGLHLHVAYNGQVLKYSAKSFLELRVLEIENCSQLDMVVILGRAMPKLQKLIVKNCGLARVHITKKMHSQLEEVLVPPDLLCFLVAIN</sequence>
<reference evidence="3 4" key="1">
    <citation type="journal article" date="2023" name="G3 (Bethesda)">
        <title>A haplotype-resolved chromosome-scale genome for Quercus rubra L. provides insights into the genetics of adaptive traits for red oak species.</title>
        <authorList>
            <person name="Kapoor B."/>
            <person name="Jenkins J."/>
            <person name="Schmutz J."/>
            <person name="Zhebentyayeva T."/>
            <person name="Kuelheim C."/>
            <person name="Coggeshall M."/>
            <person name="Heim C."/>
            <person name="Lasky J.R."/>
            <person name="Leites L."/>
            <person name="Islam-Faridi N."/>
            <person name="Romero-Severson J."/>
            <person name="DeLeo V.L."/>
            <person name="Lucas S.M."/>
            <person name="Lazic D."/>
            <person name="Gailing O."/>
            <person name="Carlson J."/>
            <person name="Staton M."/>
        </authorList>
    </citation>
    <scope>NUCLEOTIDE SEQUENCE [LARGE SCALE GENOMIC DNA]</scope>
    <source>
        <strain evidence="3">Pseudo-F2</strain>
    </source>
</reference>
<name>A0AAN7J116_QUERU</name>
<dbReference type="Pfam" id="PF23598">
    <property type="entry name" value="LRR_14"/>
    <property type="match status" value="1"/>
</dbReference>
<comment type="caution">
    <text evidence="3">The sequence shown here is derived from an EMBL/GenBank/DDBJ whole genome shotgun (WGS) entry which is preliminary data.</text>
</comment>
<dbReference type="AlphaFoldDB" id="A0AAN7J116"/>
<dbReference type="InterPro" id="IPR055414">
    <property type="entry name" value="LRR_R13L4/SHOC2-like"/>
</dbReference>
<organism evidence="3 4">
    <name type="scientific">Quercus rubra</name>
    <name type="common">Northern red oak</name>
    <name type="synonym">Quercus borealis</name>
    <dbReference type="NCBI Taxonomy" id="3512"/>
    <lineage>
        <taxon>Eukaryota</taxon>
        <taxon>Viridiplantae</taxon>
        <taxon>Streptophyta</taxon>
        <taxon>Embryophyta</taxon>
        <taxon>Tracheophyta</taxon>
        <taxon>Spermatophyta</taxon>
        <taxon>Magnoliopsida</taxon>
        <taxon>eudicotyledons</taxon>
        <taxon>Gunneridae</taxon>
        <taxon>Pentapetalae</taxon>
        <taxon>rosids</taxon>
        <taxon>fabids</taxon>
        <taxon>Fagales</taxon>
        <taxon>Fagaceae</taxon>
        <taxon>Quercus</taxon>
    </lineage>
</organism>
<evidence type="ECO:0000256" key="1">
    <source>
        <dbReference type="ARBA" id="ARBA00022737"/>
    </source>
</evidence>
<evidence type="ECO:0000313" key="3">
    <source>
        <dbReference type="EMBL" id="KAK4593937.1"/>
    </source>
</evidence>
<feature type="domain" description="Disease resistance R13L4/SHOC-2-like LRR" evidence="2">
    <location>
        <begin position="6"/>
        <end position="178"/>
    </location>
</feature>
<dbReference type="InterPro" id="IPR032675">
    <property type="entry name" value="LRR_dom_sf"/>
</dbReference>
<keyword evidence="1" id="KW-0677">Repeat</keyword>
<protein>
    <recommendedName>
        <fullName evidence="2">Disease resistance R13L4/SHOC-2-like LRR domain-containing protein</fullName>
    </recommendedName>
</protein>
<accession>A0AAN7J116</accession>
<evidence type="ECO:0000313" key="4">
    <source>
        <dbReference type="Proteomes" id="UP001324115"/>
    </source>
</evidence>
<evidence type="ECO:0000259" key="2">
    <source>
        <dbReference type="Pfam" id="PF23598"/>
    </source>
</evidence>
<dbReference type="Gene3D" id="3.80.10.10">
    <property type="entry name" value="Ribonuclease Inhibitor"/>
    <property type="match status" value="1"/>
</dbReference>
<proteinExistence type="predicted"/>
<dbReference type="EMBL" id="JAXUIC010000004">
    <property type="protein sequence ID" value="KAK4593937.1"/>
    <property type="molecule type" value="Genomic_DNA"/>
</dbReference>
<dbReference type="Proteomes" id="UP001324115">
    <property type="component" value="Unassembled WGS sequence"/>
</dbReference>
<dbReference type="SUPFAM" id="SSF52047">
    <property type="entry name" value="RNI-like"/>
    <property type="match status" value="1"/>
</dbReference>
<keyword evidence="4" id="KW-1185">Reference proteome</keyword>